<comment type="caution">
    <text evidence="1">The sequence shown here is derived from an EMBL/GenBank/DDBJ whole genome shotgun (WGS) entry which is preliminary data.</text>
</comment>
<dbReference type="GO" id="GO:0016791">
    <property type="term" value="F:phosphatase activity"/>
    <property type="evidence" value="ECO:0007669"/>
    <property type="project" value="TreeGrafter"/>
</dbReference>
<organism evidence="1 2">
    <name type="scientific">Hibiscus trionum</name>
    <name type="common">Flower of an hour</name>
    <dbReference type="NCBI Taxonomy" id="183268"/>
    <lineage>
        <taxon>Eukaryota</taxon>
        <taxon>Viridiplantae</taxon>
        <taxon>Streptophyta</taxon>
        <taxon>Embryophyta</taxon>
        <taxon>Tracheophyta</taxon>
        <taxon>Spermatophyta</taxon>
        <taxon>Magnoliopsida</taxon>
        <taxon>eudicotyledons</taxon>
        <taxon>Gunneridae</taxon>
        <taxon>Pentapetalae</taxon>
        <taxon>rosids</taxon>
        <taxon>malvids</taxon>
        <taxon>Malvales</taxon>
        <taxon>Malvaceae</taxon>
        <taxon>Malvoideae</taxon>
        <taxon>Hibiscus</taxon>
    </lineage>
</organism>
<dbReference type="Pfam" id="PF03162">
    <property type="entry name" value="Y_phosphatase2"/>
    <property type="match status" value="1"/>
</dbReference>
<dbReference type="InterPro" id="IPR004861">
    <property type="entry name" value="Siw14-like"/>
</dbReference>
<dbReference type="GO" id="GO:0005737">
    <property type="term" value="C:cytoplasm"/>
    <property type="evidence" value="ECO:0007669"/>
    <property type="project" value="TreeGrafter"/>
</dbReference>
<dbReference type="InterPro" id="IPR029021">
    <property type="entry name" value="Prot-tyrosine_phosphatase-like"/>
</dbReference>
<dbReference type="Proteomes" id="UP001165190">
    <property type="component" value="Unassembled WGS sequence"/>
</dbReference>
<dbReference type="OrthoDB" id="6375174at2759"/>
<protein>
    <submittedName>
        <fullName evidence="1">Plant and fungi atypical dual-specificity phosphatase 5</fullName>
    </submittedName>
</protein>
<name>A0A9W7LT12_HIBTR</name>
<keyword evidence="2" id="KW-1185">Reference proteome</keyword>
<accession>A0A9W7LT12</accession>
<reference evidence="1" key="1">
    <citation type="submission" date="2023-05" db="EMBL/GenBank/DDBJ databases">
        <title>Genome and transcriptome analyses reveal genes involved in the formation of fine ridges on petal epidermal cells in Hibiscus trionum.</title>
        <authorList>
            <person name="Koshimizu S."/>
            <person name="Masuda S."/>
            <person name="Ishii T."/>
            <person name="Shirasu K."/>
            <person name="Hoshino A."/>
            <person name="Arita M."/>
        </authorList>
    </citation>
    <scope>NUCLEOTIDE SEQUENCE</scope>
    <source>
        <strain evidence="1">Hamamatsu line</strain>
    </source>
</reference>
<dbReference type="AlphaFoldDB" id="A0A9W7LT12"/>
<proteinExistence type="predicted"/>
<gene>
    <name evidence="1" type="ORF">HRI_001150400</name>
</gene>
<evidence type="ECO:0000313" key="2">
    <source>
        <dbReference type="Proteomes" id="UP001165190"/>
    </source>
</evidence>
<dbReference type="PANTHER" id="PTHR31126">
    <property type="entry name" value="TYROSINE-PROTEIN PHOSPHATASE"/>
    <property type="match status" value="1"/>
</dbReference>
<dbReference type="Gene3D" id="3.90.190.10">
    <property type="entry name" value="Protein tyrosine phosphatase superfamily"/>
    <property type="match status" value="1"/>
</dbReference>
<dbReference type="PANTHER" id="PTHR31126:SF46">
    <property type="entry name" value="TYROSINE-PROTEIN PHOSPHATASE DSP5"/>
    <property type="match status" value="1"/>
</dbReference>
<evidence type="ECO:0000313" key="1">
    <source>
        <dbReference type="EMBL" id="GMI74811.1"/>
    </source>
</evidence>
<dbReference type="EMBL" id="BSYR01000011">
    <property type="protein sequence ID" value="GMI74811.1"/>
    <property type="molecule type" value="Genomic_DNA"/>
</dbReference>
<sequence length="87" mass="10330">MQHRTCRLVGCFRKLQNWCLLSIIDEYQRFSGIKSRATDVKFIKTFDATCLRQSLHSIIYRYQGYGTGKRRLLYRENEKHTPQVASV</sequence>